<feature type="compositionally biased region" description="Polar residues" evidence="9">
    <location>
        <begin position="1"/>
        <end position="24"/>
    </location>
</feature>
<organism evidence="11 12">
    <name type="scientific">Brachymonas denitrificans DSM 15123</name>
    <dbReference type="NCBI Taxonomy" id="1121117"/>
    <lineage>
        <taxon>Bacteria</taxon>
        <taxon>Pseudomonadati</taxon>
        <taxon>Pseudomonadota</taxon>
        <taxon>Betaproteobacteria</taxon>
        <taxon>Burkholderiales</taxon>
        <taxon>Comamonadaceae</taxon>
        <taxon>Brachymonas</taxon>
    </lineage>
</organism>
<dbReference type="GO" id="GO:0005886">
    <property type="term" value="C:plasma membrane"/>
    <property type="evidence" value="ECO:0007669"/>
    <property type="project" value="UniProtKB-SubCell"/>
</dbReference>
<dbReference type="PANTHER" id="PTHR43357:SF3">
    <property type="entry name" value="FE(3+)-TRANSPORT SYSTEM PERMEASE PROTEIN FBPB 2"/>
    <property type="match status" value="1"/>
</dbReference>
<keyword evidence="7 8" id="KW-0472">Membrane</keyword>
<proteinExistence type="inferred from homology"/>
<evidence type="ECO:0000256" key="3">
    <source>
        <dbReference type="ARBA" id="ARBA00022475"/>
    </source>
</evidence>
<evidence type="ECO:0000259" key="10">
    <source>
        <dbReference type="PROSITE" id="PS50928"/>
    </source>
</evidence>
<gene>
    <name evidence="11" type="ORF">SAMN02745977_00799</name>
</gene>
<feature type="transmembrane region" description="Helical" evidence="8">
    <location>
        <begin position="495"/>
        <end position="512"/>
    </location>
</feature>
<feature type="transmembrane region" description="Helical" evidence="8">
    <location>
        <begin position="320"/>
        <end position="343"/>
    </location>
</feature>
<keyword evidence="6 8" id="KW-1133">Transmembrane helix</keyword>
<dbReference type="InterPro" id="IPR035906">
    <property type="entry name" value="MetI-like_sf"/>
</dbReference>
<feature type="region of interest" description="Disordered" evidence="9">
    <location>
        <begin position="1"/>
        <end position="26"/>
    </location>
</feature>
<evidence type="ECO:0000256" key="9">
    <source>
        <dbReference type="SAM" id="MobiDB-lite"/>
    </source>
</evidence>
<keyword evidence="3" id="KW-1003">Cell membrane</keyword>
<evidence type="ECO:0000313" key="11">
    <source>
        <dbReference type="EMBL" id="SEN22395.1"/>
    </source>
</evidence>
<evidence type="ECO:0000256" key="1">
    <source>
        <dbReference type="ARBA" id="ARBA00004429"/>
    </source>
</evidence>
<protein>
    <submittedName>
        <fullName evidence="11">Iron(III) transport system permease protein</fullName>
    </submittedName>
</protein>
<feature type="transmembrane region" description="Helical" evidence="8">
    <location>
        <begin position="40"/>
        <end position="63"/>
    </location>
</feature>
<feature type="domain" description="ABC transmembrane type-1" evidence="10">
    <location>
        <begin position="83"/>
        <end position="285"/>
    </location>
</feature>
<feature type="transmembrane region" description="Helical" evidence="8">
    <location>
        <begin position="433"/>
        <end position="452"/>
    </location>
</feature>
<feature type="transmembrane region" description="Helical" evidence="8">
    <location>
        <begin position="363"/>
        <end position="385"/>
    </location>
</feature>
<dbReference type="Proteomes" id="UP000199531">
    <property type="component" value="Unassembled WGS sequence"/>
</dbReference>
<sequence length="572" mass="61969">MRNSTAIPLSSEPNDPDPDTSSARMSGHTRARLGGWIARFWLLPVGVMLVLPVLAVLAAALQWNAESADIVREMALTVLPEYAWTSLLLCVLVAVGTLFLGLGSASLVTLFDFRGRRQWEWLLLLPLAMPAYVSAYAYTDFLQFSGPAQTWLREALQAEGRMLPEVRTVWGAAFLFIVTLYPYVYLLARTALLERATHLMEAAAMLGTGLRTRILRVALPLVRPSVAAGVALALMEVLADFGVSSYFGIQTFTAGIIKAWVVMDDHIAATQLALVLLATVALLLWLERRARRRMRFASSRGQRQGGTQGRVPVLQGGRAMVAHLLCAVPVVLGFAAPVLMMLRPLLQGLELDQEVMWAQFLPWAWNSIRLGLSAAVLATLLALALAGSARLFPGRMTGGLMQLASLGYAVPGAVIVVGLLLPVAALQAWQPEWTIGGLVTTTVLGVLWAYLVRFTAVALQSVQGGYARIPASQDESARLLGIGGWRLLGQVHLPLLRGPVLAGLLLVFVDVMKELPATMVLRPFNMDTLAVSAFQLARDERLTEAALPSLALVLAGLVPVILLSRSLRRRNG</sequence>
<reference evidence="11 12" key="1">
    <citation type="submission" date="2016-10" db="EMBL/GenBank/DDBJ databases">
        <authorList>
            <person name="de Groot N.N."/>
        </authorList>
    </citation>
    <scope>NUCLEOTIDE SEQUENCE [LARGE SCALE GENOMIC DNA]</scope>
    <source>
        <strain evidence="11 12">DSM 15123</strain>
    </source>
</reference>
<keyword evidence="12" id="KW-1185">Reference proteome</keyword>
<accession>A0A1H8ESC9</accession>
<evidence type="ECO:0000256" key="2">
    <source>
        <dbReference type="ARBA" id="ARBA00022448"/>
    </source>
</evidence>
<dbReference type="CDD" id="cd06261">
    <property type="entry name" value="TM_PBP2"/>
    <property type="match status" value="2"/>
</dbReference>
<dbReference type="EMBL" id="FOCW01000001">
    <property type="protein sequence ID" value="SEN22395.1"/>
    <property type="molecule type" value="Genomic_DNA"/>
</dbReference>
<dbReference type="PROSITE" id="PS50928">
    <property type="entry name" value="ABC_TM1"/>
    <property type="match status" value="2"/>
</dbReference>
<evidence type="ECO:0000256" key="8">
    <source>
        <dbReference type="RuleBase" id="RU363032"/>
    </source>
</evidence>
<evidence type="ECO:0000256" key="4">
    <source>
        <dbReference type="ARBA" id="ARBA00022519"/>
    </source>
</evidence>
<feature type="transmembrane region" description="Helical" evidence="8">
    <location>
        <begin position="267"/>
        <end position="286"/>
    </location>
</feature>
<feature type="transmembrane region" description="Helical" evidence="8">
    <location>
        <begin position="121"/>
        <end position="139"/>
    </location>
</feature>
<dbReference type="PANTHER" id="PTHR43357">
    <property type="entry name" value="INNER MEMBRANE ABC TRANSPORTER PERMEASE PROTEIN YDCV"/>
    <property type="match status" value="1"/>
</dbReference>
<feature type="transmembrane region" description="Helical" evidence="8">
    <location>
        <begin position="406"/>
        <end position="427"/>
    </location>
</feature>
<keyword evidence="4" id="KW-0997">Cell inner membrane</keyword>
<comment type="subcellular location">
    <subcellularLocation>
        <location evidence="1">Cell inner membrane</location>
        <topology evidence="1">Multi-pass membrane protein</topology>
    </subcellularLocation>
    <subcellularLocation>
        <location evidence="8">Cell membrane</location>
        <topology evidence="8">Multi-pass membrane protein</topology>
    </subcellularLocation>
</comment>
<dbReference type="AlphaFoldDB" id="A0A1H8ESC9"/>
<comment type="similarity">
    <text evidence="8">Belongs to the binding-protein-dependent transport system permease family.</text>
</comment>
<dbReference type="GO" id="GO:0055085">
    <property type="term" value="P:transmembrane transport"/>
    <property type="evidence" value="ECO:0007669"/>
    <property type="project" value="InterPro"/>
</dbReference>
<feature type="domain" description="ABC transmembrane type-1" evidence="10">
    <location>
        <begin position="364"/>
        <end position="563"/>
    </location>
</feature>
<dbReference type="InterPro" id="IPR000515">
    <property type="entry name" value="MetI-like"/>
</dbReference>
<feature type="transmembrane region" description="Helical" evidence="8">
    <location>
        <begin position="545"/>
        <end position="563"/>
    </location>
</feature>
<name>A0A1H8ESC9_9BURK</name>
<evidence type="ECO:0000313" key="12">
    <source>
        <dbReference type="Proteomes" id="UP000199531"/>
    </source>
</evidence>
<dbReference type="STRING" id="1121117.SAMN02745977_00799"/>
<keyword evidence="5 8" id="KW-0812">Transmembrane</keyword>
<dbReference type="SUPFAM" id="SSF161098">
    <property type="entry name" value="MetI-like"/>
    <property type="match status" value="2"/>
</dbReference>
<feature type="transmembrane region" description="Helical" evidence="8">
    <location>
        <begin position="83"/>
        <end position="109"/>
    </location>
</feature>
<keyword evidence="2 8" id="KW-0813">Transport</keyword>
<dbReference type="Gene3D" id="1.10.3720.10">
    <property type="entry name" value="MetI-like"/>
    <property type="match status" value="2"/>
</dbReference>
<evidence type="ECO:0000256" key="7">
    <source>
        <dbReference type="ARBA" id="ARBA00023136"/>
    </source>
</evidence>
<evidence type="ECO:0000256" key="6">
    <source>
        <dbReference type="ARBA" id="ARBA00022989"/>
    </source>
</evidence>
<feature type="transmembrane region" description="Helical" evidence="8">
    <location>
        <begin position="169"/>
        <end position="188"/>
    </location>
</feature>
<evidence type="ECO:0000256" key="5">
    <source>
        <dbReference type="ARBA" id="ARBA00022692"/>
    </source>
</evidence>
<dbReference type="Pfam" id="PF00528">
    <property type="entry name" value="BPD_transp_1"/>
    <property type="match status" value="2"/>
</dbReference>